<dbReference type="RefSeq" id="WP_211971175.1">
    <property type="nucleotide sequence ID" value="NZ_CBFHAM010000057.1"/>
</dbReference>
<sequence>MQHHISFCTVCMNRAIHLKQTLERNILDNAGYNNLEIVLLDYNSRDDLYDWVQSELQHHIDTGVLVYYRTTDPPFFHMSHSKNMAFRLATGDILCSIDADNYTGPGFATYINEIFNRDPDIFMMPPRVGVNKKWWDVQGRVCVKKKDFYTLRGYDEKVMDYGYEDKDFKTRLEAYGRKKTVIGDPVFLNAIKHDDSLRIADGFSSRNTKDLFISAGDTPLTQIIYLQESNAFEIFYVTGDSLVSEKLSDCILQPKKRYTGHFRQEGDELRLYKENGILLLTLRYQGKDRLVTADHQDFNRVTSHLLKENFLLKRAIYVGKKIFSDNKAKGNEVNGSGFGQGTVYRNFSEEPIFLGETLTAGRV</sequence>
<evidence type="ECO:0000313" key="3">
    <source>
        <dbReference type="Proteomes" id="UP000676386"/>
    </source>
</evidence>
<dbReference type="InterPro" id="IPR001173">
    <property type="entry name" value="Glyco_trans_2-like"/>
</dbReference>
<dbReference type="EMBL" id="JAGTXB010000001">
    <property type="protein sequence ID" value="MBS0026035.1"/>
    <property type="molecule type" value="Genomic_DNA"/>
</dbReference>
<dbReference type="SUPFAM" id="SSF53448">
    <property type="entry name" value="Nucleotide-diphospho-sugar transferases"/>
    <property type="match status" value="1"/>
</dbReference>
<evidence type="ECO:0000259" key="1">
    <source>
        <dbReference type="Pfam" id="PF00535"/>
    </source>
</evidence>
<organism evidence="2 3">
    <name type="scientific">Chitinophaga hostae</name>
    <dbReference type="NCBI Taxonomy" id="2831022"/>
    <lineage>
        <taxon>Bacteria</taxon>
        <taxon>Pseudomonadati</taxon>
        <taxon>Bacteroidota</taxon>
        <taxon>Chitinophagia</taxon>
        <taxon>Chitinophagales</taxon>
        <taxon>Chitinophagaceae</taxon>
        <taxon>Chitinophaga</taxon>
    </lineage>
</organism>
<protein>
    <submittedName>
        <fullName evidence="2">Glycosyltransferase family 2 protein</fullName>
    </submittedName>
</protein>
<name>A0ABS5IT69_9BACT</name>
<proteinExistence type="predicted"/>
<gene>
    <name evidence="2" type="ORF">KE626_01805</name>
</gene>
<dbReference type="Pfam" id="PF00535">
    <property type="entry name" value="Glycos_transf_2"/>
    <property type="match status" value="1"/>
</dbReference>
<dbReference type="CDD" id="cd00761">
    <property type="entry name" value="Glyco_tranf_GTA_type"/>
    <property type="match status" value="1"/>
</dbReference>
<accession>A0ABS5IT69</accession>
<dbReference type="PANTHER" id="PTHR22916">
    <property type="entry name" value="GLYCOSYLTRANSFERASE"/>
    <property type="match status" value="1"/>
</dbReference>
<feature type="domain" description="Glycosyltransferase 2-like" evidence="1">
    <location>
        <begin position="6"/>
        <end position="139"/>
    </location>
</feature>
<dbReference type="Gene3D" id="3.90.550.10">
    <property type="entry name" value="Spore Coat Polysaccharide Biosynthesis Protein SpsA, Chain A"/>
    <property type="match status" value="1"/>
</dbReference>
<comment type="caution">
    <text evidence="2">The sequence shown here is derived from an EMBL/GenBank/DDBJ whole genome shotgun (WGS) entry which is preliminary data.</text>
</comment>
<evidence type="ECO:0000313" key="2">
    <source>
        <dbReference type="EMBL" id="MBS0026035.1"/>
    </source>
</evidence>
<keyword evidence="3" id="KW-1185">Reference proteome</keyword>
<reference evidence="2 3" key="1">
    <citation type="submission" date="2021-04" db="EMBL/GenBank/DDBJ databases">
        <title>Chitinophaga sp. nov., isolated from the rhizosphere soil.</title>
        <authorList>
            <person name="He S."/>
        </authorList>
    </citation>
    <scope>NUCLEOTIDE SEQUENCE [LARGE SCALE GENOMIC DNA]</scope>
    <source>
        <strain evidence="2 3">2R12</strain>
    </source>
</reference>
<dbReference type="Proteomes" id="UP000676386">
    <property type="component" value="Unassembled WGS sequence"/>
</dbReference>
<dbReference type="InterPro" id="IPR029044">
    <property type="entry name" value="Nucleotide-diphossugar_trans"/>
</dbReference>